<dbReference type="AlphaFoldDB" id="M3DUB0"/>
<evidence type="ECO:0000313" key="2">
    <source>
        <dbReference type="Proteomes" id="UP000011754"/>
    </source>
</evidence>
<reference evidence="1 2" key="1">
    <citation type="submission" date="2013-01" db="EMBL/GenBank/DDBJ databases">
        <authorList>
            <person name="Harkins D.M."/>
            <person name="Durkin A.S."/>
            <person name="Brinkac L.M."/>
            <person name="Haft D.H."/>
            <person name="Selengut J.D."/>
            <person name="Sanka R."/>
            <person name="DePew J."/>
            <person name="Purushe J."/>
            <person name="Hartskeerl R.A."/>
            <person name="Ahmed A."/>
            <person name="van der Linden H."/>
            <person name="Goris M.G.A."/>
            <person name="Vinetz J.M."/>
            <person name="Sutton G.G."/>
            <person name="Nierman W.C."/>
            <person name="Fouts D.E."/>
        </authorList>
    </citation>
    <scope>NUCLEOTIDE SEQUENCE [LARGE SCALE GENOMIC DNA]</scope>
    <source>
        <strain evidence="1 2">TE 1992</strain>
    </source>
</reference>
<dbReference type="EMBL" id="AKWW02000009">
    <property type="protein sequence ID" value="EMF44733.1"/>
    <property type="molecule type" value="Genomic_DNA"/>
</dbReference>
<gene>
    <name evidence="1" type="ORF">LEP1GSC067_4913</name>
</gene>
<evidence type="ECO:0008006" key="3">
    <source>
        <dbReference type="Google" id="ProtNLM"/>
    </source>
</evidence>
<protein>
    <recommendedName>
        <fullName evidence="3">SLEI domain protein, PF07620 family</fullName>
    </recommendedName>
</protein>
<sequence length="39" mass="4790">MGDLKIYLRFWLGRHIRVCSKNLKKFLYDNSLEIFNKTQ</sequence>
<dbReference type="Proteomes" id="UP000011754">
    <property type="component" value="Unassembled WGS sequence"/>
</dbReference>
<evidence type="ECO:0000313" key="1">
    <source>
        <dbReference type="EMBL" id="EMF44733.1"/>
    </source>
</evidence>
<proteinExistence type="predicted"/>
<comment type="caution">
    <text evidence="1">The sequence shown here is derived from an EMBL/GenBank/DDBJ whole genome shotgun (WGS) entry which is preliminary data.</text>
</comment>
<name>M3DUB0_LEPIR</name>
<accession>M3DUB0</accession>
<organism evidence="1 2">
    <name type="scientific">Leptospira interrogans serovar Lora str. TE 1992</name>
    <dbReference type="NCBI Taxonomy" id="1193028"/>
    <lineage>
        <taxon>Bacteria</taxon>
        <taxon>Pseudomonadati</taxon>
        <taxon>Spirochaetota</taxon>
        <taxon>Spirochaetia</taxon>
        <taxon>Leptospirales</taxon>
        <taxon>Leptospiraceae</taxon>
        <taxon>Leptospira</taxon>
    </lineage>
</organism>